<evidence type="ECO:0000256" key="1">
    <source>
        <dbReference type="ARBA" id="ARBA00004141"/>
    </source>
</evidence>
<feature type="transmembrane region" description="Helical" evidence="7">
    <location>
        <begin position="77"/>
        <end position="94"/>
    </location>
</feature>
<evidence type="ECO:0000256" key="4">
    <source>
        <dbReference type="ARBA" id="ARBA00022989"/>
    </source>
</evidence>
<evidence type="ECO:0000313" key="8">
    <source>
        <dbReference type="EMBL" id="UUY03434.1"/>
    </source>
</evidence>
<keyword evidence="5 7" id="KW-0472">Membrane</keyword>
<evidence type="ECO:0000256" key="5">
    <source>
        <dbReference type="ARBA" id="ARBA00023136"/>
    </source>
</evidence>
<dbReference type="InterPro" id="IPR005496">
    <property type="entry name" value="Integral_membrane_TerC"/>
</dbReference>
<keyword evidence="3 7" id="KW-0812">Transmembrane</keyword>
<keyword evidence="9" id="KW-1185">Reference proteome</keyword>
<feature type="transmembrane region" description="Helical" evidence="7">
    <location>
        <begin position="37"/>
        <end position="57"/>
    </location>
</feature>
<evidence type="ECO:0000313" key="9">
    <source>
        <dbReference type="Proteomes" id="UP001058860"/>
    </source>
</evidence>
<feature type="region of interest" description="Disordered" evidence="6">
    <location>
        <begin position="305"/>
        <end position="324"/>
    </location>
</feature>
<dbReference type="Pfam" id="PF03741">
    <property type="entry name" value="TerC"/>
    <property type="match status" value="1"/>
</dbReference>
<evidence type="ECO:0000256" key="6">
    <source>
        <dbReference type="SAM" id="MobiDB-lite"/>
    </source>
</evidence>
<comment type="similarity">
    <text evidence="2">Belongs to the TerC family.</text>
</comment>
<gene>
    <name evidence="8" type="ORF">LRS13_22640</name>
</gene>
<feature type="transmembrane region" description="Helical" evidence="7">
    <location>
        <begin position="6"/>
        <end position="25"/>
    </location>
</feature>
<comment type="subcellular location">
    <subcellularLocation>
        <location evidence="1">Membrane</location>
        <topology evidence="1">Multi-pass membrane protein</topology>
    </subcellularLocation>
</comment>
<sequence length="324" mass="35302">MSEIAAFGVLAVVLVGLLLVDLKFFARGREPSFREGVIWSIGWLVLSLLAGVVVYVVGSPEQAVNYTTVYFIERSLSLDNLFVFLLLFAYFGVPQEYRAGLLFWGIIAALVLRGLAILGGVALIEQFGDILYVLGALLILLAYRILKGVDESVDPDKNLMVRAVRKLFPVTDDFRGQHWFVRQEGKRWATPLFVCLAAIVAADIAFAIDSIPAAFAITQDELMIWMGNVFALLGLRALFVLVEGLIRRFRYLDQTIAIVLGLVGVKLILEHAHVIKLGPVQSLLIVLGAFAIGMIASVIADKRDGGQGGGHAPHPPAPAPDHSL</sequence>
<name>A0ABY5PFH4_9ACTN</name>
<dbReference type="RefSeq" id="WP_353863940.1">
    <property type="nucleotide sequence ID" value="NZ_CP088295.1"/>
</dbReference>
<evidence type="ECO:0000256" key="3">
    <source>
        <dbReference type="ARBA" id="ARBA00022692"/>
    </source>
</evidence>
<dbReference type="PANTHER" id="PTHR30238">
    <property type="entry name" value="MEMBRANE BOUND PREDICTED REDOX MODULATOR"/>
    <property type="match status" value="1"/>
</dbReference>
<dbReference type="InterPro" id="IPR022369">
    <property type="entry name" value="Integral_membrane_TerC_rswitch"/>
</dbReference>
<feature type="transmembrane region" description="Helical" evidence="7">
    <location>
        <begin position="281"/>
        <end position="300"/>
    </location>
</feature>
<feature type="transmembrane region" description="Helical" evidence="7">
    <location>
        <begin position="101"/>
        <end position="124"/>
    </location>
</feature>
<dbReference type="NCBIfam" id="TIGR03718">
    <property type="entry name" value="R_switched_Alx"/>
    <property type="match status" value="1"/>
</dbReference>
<feature type="transmembrane region" description="Helical" evidence="7">
    <location>
        <begin position="223"/>
        <end position="242"/>
    </location>
</feature>
<feature type="compositionally biased region" description="Pro residues" evidence="6">
    <location>
        <begin position="313"/>
        <end position="324"/>
    </location>
</feature>
<feature type="transmembrane region" description="Helical" evidence="7">
    <location>
        <begin position="130"/>
        <end position="146"/>
    </location>
</feature>
<evidence type="ECO:0000256" key="7">
    <source>
        <dbReference type="SAM" id="Phobius"/>
    </source>
</evidence>
<organism evidence="8 9">
    <name type="scientific">Svornostia abyssi</name>
    <dbReference type="NCBI Taxonomy" id="2898438"/>
    <lineage>
        <taxon>Bacteria</taxon>
        <taxon>Bacillati</taxon>
        <taxon>Actinomycetota</taxon>
        <taxon>Thermoleophilia</taxon>
        <taxon>Solirubrobacterales</taxon>
        <taxon>Baekduiaceae</taxon>
        <taxon>Svornostia</taxon>
    </lineage>
</organism>
<proteinExistence type="inferred from homology"/>
<protein>
    <submittedName>
        <fullName evidence="8">TerC/Alx family metal homeostasis membrane protein</fullName>
    </submittedName>
</protein>
<reference evidence="9" key="1">
    <citation type="submission" date="2021-11" db="EMBL/GenBank/DDBJ databases">
        <title>Cultivation dependent microbiological survey of springs from the worlds oldest radium mine currently devoted to the extraction of radon-saturated water.</title>
        <authorList>
            <person name="Kapinusova G."/>
            <person name="Smrhova T."/>
            <person name="Strejcek M."/>
            <person name="Suman J."/>
            <person name="Jani K."/>
            <person name="Pajer P."/>
            <person name="Uhlik O."/>
        </authorList>
    </citation>
    <scope>NUCLEOTIDE SEQUENCE [LARGE SCALE GENOMIC DNA]</scope>
    <source>
        <strain evidence="9">J379</strain>
    </source>
</reference>
<evidence type="ECO:0000256" key="2">
    <source>
        <dbReference type="ARBA" id="ARBA00007511"/>
    </source>
</evidence>
<dbReference type="PANTHER" id="PTHR30238:SF0">
    <property type="entry name" value="THYLAKOID MEMBRANE PROTEIN TERC, CHLOROPLASTIC"/>
    <property type="match status" value="1"/>
</dbReference>
<accession>A0ABY5PFH4</accession>
<keyword evidence="4 7" id="KW-1133">Transmembrane helix</keyword>
<dbReference type="Proteomes" id="UP001058860">
    <property type="component" value="Chromosome"/>
</dbReference>
<dbReference type="EMBL" id="CP088295">
    <property type="protein sequence ID" value="UUY03434.1"/>
    <property type="molecule type" value="Genomic_DNA"/>
</dbReference>
<feature type="transmembrane region" description="Helical" evidence="7">
    <location>
        <begin position="251"/>
        <end position="269"/>
    </location>
</feature>
<feature type="transmembrane region" description="Helical" evidence="7">
    <location>
        <begin position="192"/>
        <end position="217"/>
    </location>
</feature>